<organism evidence="1">
    <name type="scientific">Tupanvirus soda lake</name>
    <dbReference type="NCBI Taxonomy" id="2126985"/>
    <lineage>
        <taxon>Viruses</taxon>
        <taxon>Varidnaviria</taxon>
        <taxon>Bamfordvirae</taxon>
        <taxon>Nucleocytoviricota</taxon>
        <taxon>Megaviricetes</taxon>
        <taxon>Imitervirales</taxon>
        <taxon>Mimiviridae</taxon>
        <taxon>Megamimivirinae</taxon>
        <taxon>Tupanvirus</taxon>
        <taxon>Tupanvirus salinum</taxon>
    </lineage>
</organism>
<evidence type="ECO:0000313" key="1">
    <source>
        <dbReference type="EMBL" id="QKU35557.1"/>
    </source>
</evidence>
<protein>
    <submittedName>
        <fullName evidence="1">Putative orfan</fullName>
    </submittedName>
</protein>
<proteinExistence type="predicted"/>
<reference evidence="1" key="1">
    <citation type="submission" date="2017-01" db="EMBL/GenBank/DDBJ databases">
        <authorList>
            <person name="Assis F.L."/>
            <person name="Abrahao J.S."/>
            <person name="Silva L."/>
            <person name="Khalil J.B."/>
            <person name="Rodrigues R."/>
            <person name="Silva L.S."/>
            <person name="Arantes T."/>
            <person name="Boratto P."/>
            <person name="Andrade M."/>
            <person name="Kroon E.G."/>
            <person name="Ribeiro B."/>
            <person name="Bergier I."/>
            <person name="Seligmann H."/>
            <person name="Ghigo E."/>
            <person name="Colson P."/>
            <person name="Levasseur A."/>
            <person name="Raoult D."/>
            <person name="Scola B.L."/>
        </authorList>
    </citation>
    <scope>NUCLEOTIDE SEQUENCE</scope>
    <source>
        <strain evidence="1">Soda lake</strain>
    </source>
</reference>
<name>A0A6N1NT01_9VIRU</name>
<accession>A0A6N1NT01</accession>
<dbReference type="GeneID" id="80518987"/>
<dbReference type="RefSeq" id="YP_010782223.1">
    <property type="nucleotide sequence ID" value="NC_075039.1"/>
</dbReference>
<dbReference type="EMBL" id="KY523104">
    <property type="protein sequence ID" value="QKU35557.1"/>
    <property type="molecule type" value="Genomic_DNA"/>
</dbReference>
<reference evidence="1" key="2">
    <citation type="journal article" date="2018" name="Nat. Commun.">
        <title>Tailed giant Tupanvirus possesses the most complete translational apparatus of the known virosphere.</title>
        <authorList>
            <person name="Abrahao J."/>
            <person name="Silva L."/>
            <person name="Silva L.S."/>
            <person name="Khalil J.Y.B."/>
            <person name="Rodrigues R."/>
            <person name="Arantes T."/>
            <person name="Assis F."/>
            <person name="Boratto P."/>
            <person name="Andrade M."/>
            <person name="Kroon E.G."/>
            <person name="Ribeiro B."/>
            <person name="Bergier I."/>
            <person name="Seligmann H."/>
            <person name="Ghigo E."/>
            <person name="Colson P."/>
            <person name="Levasseur A."/>
            <person name="Kroemer G."/>
            <person name="Raoult D."/>
            <person name="La Scola B."/>
        </authorList>
    </citation>
    <scope>NUCLEOTIDE SEQUENCE [LARGE SCALE GENOMIC DNA]</scope>
    <source>
        <strain evidence="1">Soda lake</strain>
    </source>
</reference>
<sequence length="187" mass="21715">MESYYFRQTYSPLMCGAGGFPPNDPHNILERIHAYLKEKDAYFSSMSDPLINTNIKYIANVNLVAICMQNIIPPIIKYGTTLTSFGYVCLATFYQHKRINLYSYRNNDPKRKLFEYSCEIAIKNLVLYPYLTFIMCKPFSGLFLKPKVGIPLTLVVMPLVYIWDKPLTFASKLIVNKFSKIFPFEKK</sequence>
<dbReference type="KEGG" id="vg:80518987"/>